<keyword evidence="3" id="KW-1185">Reference proteome</keyword>
<dbReference type="OrthoDB" id="5556956at2759"/>
<evidence type="ECO:0000256" key="1">
    <source>
        <dbReference type="SAM" id="MobiDB-lite"/>
    </source>
</evidence>
<feature type="compositionally biased region" description="Basic residues" evidence="1">
    <location>
        <begin position="166"/>
        <end position="178"/>
    </location>
</feature>
<accession>A0A067M6I0</accession>
<gene>
    <name evidence="2" type="ORF">BOTBODRAFT_38780</name>
</gene>
<reference evidence="3" key="1">
    <citation type="journal article" date="2014" name="Proc. Natl. Acad. Sci. U.S.A.">
        <title>Extensive sampling of basidiomycete genomes demonstrates inadequacy of the white-rot/brown-rot paradigm for wood decay fungi.</title>
        <authorList>
            <person name="Riley R."/>
            <person name="Salamov A.A."/>
            <person name="Brown D.W."/>
            <person name="Nagy L.G."/>
            <person name="Floudas D."/>
            <person name="Held B.W."/>
            <person name="Levasseur A."/>
            <person name="Lombard V."/>
            <person name="Morin E."/>
            <person name="Otillar R."/>
            <person name="Lindquist E.A."/>
            <person name="Sun H."/>
            <person name="LaButti K.M."/>
            <person name="Schmutz J."/>
            <person name="Jabbour D."/>
            <person name="Luo H."/>
            <person name="Baker S.E."/>
            <person name="Pisabarro A.G."/>
            <person name="Walton J.D."/>
            <person name="Blanchette R.A."/>
            <person name="Henrissat B."/>
            <person name="Martin F."/>
            <person name="Cullen D."/>
            <person name="Hibbett D.S."/>
            <person name="Grigoriev I.V."/>
        </authorList>
    </citation>
    <scope>NUCLEOTIDE SEQUENCE [LARGE SCALE GENOMIC DNA]</scope>
    <source>
        <strain evidence="3">FD-172 SS1</strain>
    </source>
</reference>
<evidence type="ECO:0000313" key="2">
    <source>
        <dbReference type="EMBL" id="KDQ07477.1"/>
    </source>
</evidence>
<evidence type="ECO:0000313" key="3">
    <source>
        <dbReference type="Proteomes" id="UP000027195"/>
    </source>
</evidence>
<dbReference type="AlphaFoldDB" id="A0A067M6I0"/>
<feature type="compositionally biased region" description="Gly residues" evidence="1">
    <location>
        <begin position="153"/>
        <end position="165"/>
    </location>
</feature>
<proteinExistence type="predicted"/>
<dbReference type="GO" id="GO:0005730">
    <property type="term" value="C:nucleolus"/>
    <property type="evidence" value="ECO:0007669"/>
    <property type="project" value="TreeGrafter"/>
</dbReference>
<dbReference type="InterPro" id="IPR053030">
    <property type="entry name" value="Ribosomal_biogenesis_FAF1-like"/>
</dbReference>
<sequence length="178" mass="19206">MFNKPRSNFKNDAELHKLLHTKLLSGSLNPDLGLTSAQRRKALEGRVLELASGTRLGRGESVVRQSEKNKASKRVRDGLNAKKVEREKKELDEAKNLGNYHPTLKKLFAASGSTSNGGKRERGLKLGVGKFTGGMLKLSREEIGSVEGRSRGGRGGGRGRGGGGRGRGRGHGSKRGRH</sequence>
<feature type="region of interest" description="Disordered" evidence="1">
    <location>
        <begin position="137"/>
        <end position="178"/>
    </location>
</feature>
<dbReference type="STRING" id="930990.A0A067M6I0"/>
<dbReference type="PANTHER" id="PTHR28096">
    <property type="entry name" value="PROTEIN FAF1"/>
    <property type="match status" value="1"/>
</dbReference>
<organism evidence="2 3">
    <name type="scientific">Botryobasidium botryosum (strain FD-172 SS1)</name>
    <dbReference type="NCBI Taxonomy" id="930990"/>
    <lineage>
        <taxon>Eukaryota</taxon>
        <taxon>Fungi</taxon>
        <taxon>Dikarya</taxon>
        <taxon>Basidiomycota</taxon>
        <taxon>Agaricomycotina</taxon>
        <taxon>Agaricomycetes</taxon>
        <taxon>Cantharellales</taxon>
        <taxon>Botryobasidiaceae</taxon>
        <taxon>Botryobasidium</taxon>
    </lineage>
</organism>
<name>A0A067M6I0_BOTB1</name>
<dbReference type="HOGENOM" id="CLU_1441191_0_0_1"/>
<dbReference type="InParanoid" id="A0A067M6I0"/>
<dbReference type="PANTHER" id="PTHR28096:SF1">
    <property type="entry name" value="PROTEIN FAF1"/>
    <property type="match status" value="1"/>
</dbReference>
<dbReference type="EMBL" id="KL198106">
    <property type="protein sequence ID" value="KDQ07477.1"/>
    <property type="molecule type" value="Genomic_DNA"/>
</dbReference>
<dbReference type="GO" id="GO:0000462">
    <property type="term" value="P:maturation of SSU-rRNA from tricistronic rRNA transcript (SSU-rRNA, 5.8S rRNA, LSU-rRNA)"/>
    <property type="evidence" value="ECO:0007669"/>
    <property type="project" value="TreeGrafter"/>
</dbReference>
<protein>
    <submittedName>
        <fullName evidence="2">Uncharacterized protein</fullName>
    </submittedName>
</protein>
<dbReference type="Proteomes" id="UP000027195">
    <property type="component" value="Unassembled WGS sequence"/>
</dbReference>